<sequence length="149" mass="16365">MPRRPLTVVLSRILLLPYALGLGLIVWLPGKDAARVTGIVMVIARRLHEYGIPLRTAYTIMEFLANVALFVPLGLLLALAWPRLRMWLIIIAGLVASSTIELVQMTLPSRFPTLSDVAANTLGTAIGCAAVFLVRYLLSDDRESSLPDR</sequence>
<dbReference type="Proteomes" id="UP000552045">
    <property type="component" value="Unassembled WGS sequence"/>
</dbReference>
<dbReference type="RefSeq" id="WP_179433035.1">
    <property type="nucleotide sequence ID" value="NZ_BAABLC010000001.1"/>
</dbReference>
<dbReference type="InterPro" id="IPR053150">
    <property type="entry name" value="Teicoplanin_resist-assoc"/>
</dbReference>
<dbReference type="Pfam" id="PF04892">
    <property type="entry name" value="VanZ"/>
    <property type="match status" value="1"/>
</dbReference>
<keyword evidence="1" id="KW-0812">Transmembrane</keyword>
<keyword evidence="1" id="KW-0472">Membrane</keyword>
<gene>
    <name evidence="3" type="ORF">BKA02_001655</name>
</gene>
<dbReference type="PANTHER" id="PTHR36834:SF1">
    <property type="entry name" value="INTEGRAL MEMBRANE PROTEIN"/>
    <property type="match status" value="1"/>
</dbReference>
<evidence type="ECO:0000313" key="4">
    <source>
        <dbReference type="Proteomes" id="UP000552045"/>
    </source>
</evidence>
<name>A0A7Y9EVB0_9MICO</name>
<evidence type="ECO:0000313" key="3">
    <source>
        <dbReference type="EMBL" id="NYD54600.1"/>
    </source>
</evidence>
<comment type="caution">
    <text evidence="3">The sequence shown here is derived from an EMBL/GenBank/DDBJ whole genome shotgun (WGS) entry which is preliminary data.</text>
</comment>
<feature type="transmembrane region" description="Helical" evidence="1">
    <location>
        <begin position="57"/>
        <end position="79"/>
    </location>
</feature>
<accession>A0A7Y9EVB0</accession>
<dbReference type="InterPro" id="IPR006976">
    <property type="entry name" value="VanZ-like"/>
</dbReference>
<evidence type="ECO:0000256" key="1">
    <source>
        <dbReference type="SAM" id="Phobius"/>
    </source>
</evidence>
<protein>
    <submittedName>
        <fullName evidence="3">Glycopeptide antibiotics resistance protein</fullName>
    </submittedName>
</protein>
<keyword evidence="1" id="KW-1133">Transmembrane helix</keyword>
<dbReference type="AlphaFoldDB" id="A0A7Y9EVB0"/>
<keyword evidence="4" id="KW-1185">Reference proteome</keyword>
<proteinExistence type="predicted"/>
<feature type="transmembrane region" description="Helical" evidence="1">
    <location>
        <begin position="86"/>
        <end position="105"/>
    </location>
</feature>
<dbReference type="PANTHER" id="PTHR36834">
    <property type="entry name" value="MEMBRANE PROTEIN-RELATED"/>
    <property type="match status" value="1"/>
</dbReference>
<feature type="transmembrane region" description="Helical" evidence="1">
    <location>
        <begin position="117"/>
        <end position="138"/>
    </location>
</feature>
<feature type="domain" description="VanZ-like" evidence="2">
    <location>
        <begin position="55"/>
        <end position="134"/>
    </location>
</feature>
<organism evidence="3 4">
    <name type="scientific">Microbacterium pseudoresistens</name>
    <dbReference type="NCBI Taxonomy" id="640634"/>
    <lineage>
        <taxon>Bacteria</taxon>
        <taxon>Bacillati</taxon>
        <taxon>Actinomycetota</taxon>
        <taxon>Actinomycetes</taxon>
        <taxon>Micrococcales</taxon>
        <taxon>Microbacteriaceae</taxon>
        <taxon>Microbacterium</taxon>
    </lineage>
</organism>
<dbReference type="EMBL" id="JACCBH010000001">
    <property type="protein sequence ID" value="NYD54600.1"/>
    <property type="molecule type" value="Genomic_DNA"/>
</dbReference>
<reference evidence="3 4" key="1">
    <citation type="submission" date="2020-07" db="EMBL/GenBank/DDBJ databases">
        <title>Sequencing the genomes of 1000 actinobacteria strains.</title>
        <authorList>
            <person name="Klenk H.-P."/>
        </authorList>
    </citation>
    <scope>NUCLEOTIDE SEQUENCE [LARGE SCALE GENOMIC DNA]</scope>
    <source>
        <strain evidence="3 4">DSM 22185</strain>
    </source>
</reference>
<evidence type="ECO:0000259" key="2">
    <source>
        <dbReference type="Pfam" id="PF04892"/>
    </source>
</evidence>